<evidence type="ECO:0000313" key="2">
    <source>
        <dbReference type="Proteomes" id="UP001239680"/>
    </source>
</evidence>
<reference evidence="1 2" key="1">
    <citation type="submission" date="2023-08" db="EMBL/GenBank/DDBJ databases">
        <title>Characterization of two Paracoccaceae strains isolated from Phycosphere and proposal of Xinfangfangia lacusdiani sp. nov.</title>
        <authorList>
            <person name="Deng Y."/>
            <person name="Zhang Y.Q."/>
        </authorList>
    </citation>
    <scope>NUCLEOTIDE SEQUENCE [LARGE SCALE GENOMIC DNA]</scope>
    <source>
        <strain evidence="1 2">CPCC 101601</strain>
    </source>
</reference>
<accession>A0ABU0VUT5</accession>
<sequence>MGRIIKAVFILAVLGFVALTGYAYLGDLRPEQVEIRKPVVLDAD</sequence>
<evidence type="ECO:0008006" key="3">
    <source>
        <dbReference type="Google" id="ProtNLM"/>
    </source>
</evidence>
<proteinExistence type="predicted"/>
<gene>
    <name evidence="1" type="ORF">Q9295_03810</name>
</gene>
<dbReference type="RefSeq" id="WP_306679175.1">
    <property type="nucleotide sequence ID" value="NZ_JAVDBT010000003.1"/>
</dbReference>
<protein>
    <recommendedName>
        <fullName evidence="3">Histidine kinase</fullName>
    </recommendedName>
</protein>
<comment type="caution">
    <text evidence="1">The sequence shown here is derived from an EMBL/GenBank/DDBJ whole genome shotgun (WGS) entry which is preliminary data.</text>
</comment>
<dbReference type="Proteomes" id="UP001239680">
    <property type="component" value="Unassembled WGS sequence"/>
</dbReference>
<dbReference type="EMBL" id="JAVDBT010000003">
    <property type="protein sequence ID" value="MDQ2065487.1"/>
    <property type="molecule type" value="Genomic_DNA"/>
</dbReference>
<organism evidence="1 2">
    <name type="scientific">Pseudogemmobacter lacusdianii</name>
    <dbReference type="NCBI Taxonomy" id="3069608"/>
    <lineage>
        <taxon>Bacteria</taxon>
        <taxon>Pseudomonadati</taxon>
        <taxon>Pseudomonadota</taxon>
        <taxon>Alphaproteobacteria</taxon>
        <taxon>Rhodobacterales</taxon>
        <taxon>Paracoccaceae</taxon>
        <taxon>Pseudogemmobacter</taxon>
    </lineage>
</organism>
<evidence type="ECO:0000313" key="1">
    <source>
        <dbReference type="EMBL" id="MDQ2065487.1"/>
    </source>
</evidence>
<name>A0ABU0VUT5_9RHOB</name>
<keyword evidence="2" id="KW-1185">Reference proteome</keyword>